<feature type="compositionally biased region" description="Basic and acidic residues" evidence="8">
    <location>
        <begin position="1"/>
        <end position="17"/>
    </location>
</feature>
<dbReference type="RefSeq" id="XP_034011813.1">
    <property type="nucleotide sequence ID" value="XM_034156336.1"/>
</dbReference>
<gene>
    <name evidence="9" type="ORF">DIURU_003560</name>
</gene>
<comment type="subcellular location">
    <subcellularLocation>
        <location evidence="1 7">Nucleus</location>
    </subcellularLocation>
</comment>
<evidence type="ECO:0000256" key="6">
    <source>
        <dbReference type="ARBA" id="ARBA00023306"/>
    </source>
</evidence>
<dbReference type="AlphaFoldDB" id="A0A642ULA3"/>
<dbReference type="OMA" id="TWEHDFI"/>
<dbReference type="Pfam" id="PF11719">
    <property type="entry name" value="Drc1-Sld2"/>
    <property type="match status" value="1"/>
</dbReference>
<dbReference type="InterPro" id="IPR021110">
    <property type="entry name" value="DNA_rep_checkpnt_protein"/>
</dbReference>
<feature type="compositionally biased region" description="Polar residues" evidence="8">
    <location>
        <begin position="265"/>
        <end position="277"/>
    </location>
</feature>
<dbReference type="InterPro" id="IPR040203">
    <property type="entry name" value="Sld2"/>
</dbReference>
<proteinExistence type="inferred from homology"/>
<evidence type="ECO:0000313" key="9">
    <source>
        <dbReference type="EMBL" id="KAA8901190.1"/>
    </source>
</evidence>
<accession>A0A642ULA3</accession>
<feature type="region of interest" description="Disordered" evidence="8">
    <location>
        <begin position="89"/>
        <end position="124"/>
    </location>
</feature>
<evidence type="ECO:0000256" key="1">
    <source>
        <dbReference type="ARBA" id="ARBA00004123"/>
    </source>
</evidence>
<feature type="region of interest" description="Disordered" evidence="8">
    <location>
        <begin position="208"/>
        <end position="313"/>
    </location>
</feature>
<keyword evidence="10" id="KW-1185">Reference proteome</keyword>
<feature type="compositionally biased region" description="Acidic residues" evidence="8">
    <location>
        <begin position="290"/>
        <end position="301"/>
    </location>
</feature>
<dbReference type="PANTHER" id="PTHR28124">
    <property type="entry name" value="DNA REPLICATION REGULATOR SLD2"/>
    <property type="match status" value="1"/>
</dbReference>
<dbReference type="OrthoDB" id="8775810at2759"/>
<dbReference type="GeneID" id="54782211"/>
<dbReference type="GO" id="GO:0003697">
    <property type="term" value="F:single-stranded DNA binding"/>
    <property type="evidence" value="ECO:0007669"/>
    <property type="project" value="TreeGrafter"/>
</dbReference>
<evidence type="ECO:0000256" key="4">
    <source>
        <dbReference type="ARBA" id="ARBA00022705"/>
    </source>
</evidence>
<dbReference type="PANTHER" id="PTHR28124:SF1">
    <property type="entry name" value="DNA REPLICATION REGULATOR SLD2"/>
    <property type="match status" value="1"/>
</dbReference>
<dbReference type="FunFam" id="1.10.10.1460:FF:000001">
    <property type="entry name" value="DNA replication regulator Sld2"/>
    <property type="match status" value="1"/>
</dbReference>
<dbReference type="GO" id="GO:0031261">
    <property type="term" value="C:DNA replication preinitiation complex"/>
    <property type="evidence" value="ECO:0007669"/>
    <property type="project" value="TreeGrafter"/>
</dbReference>
<organism evidence="9 10">
    <name type="scientific">Diutina rugosa</name>
    <name type="common">Yeast</name>
    <name type="synonym">Candida rugosa</name>
    <dbReference type="NCBI Taxonomy" id="5481"/>
    <lineage>
        <taxon>Eukaryota</taxon>
        <taxon>Fungi</taxon>
        <taxon>Dikarya</taxon>
        <taxon>Ascomycota</taxon>
        <taxon>Saccharomycotina</taxon>
        <taxon>Pichiomycetes</taxon>
        <taxon>Debaryomycetaceae</taxon>
        <taxon>Diutina</taxon>
    </lineage>
</organism>
<feature type="compositionally biased region" description="Low complexity" evidence="8">
    <location>
        <begin position="208"/>
        <end position="220"/>
    </location>
</feature>
<dbReference type="GO" id="GO:1902977">
    <property type="term" value="P:mitotic DNA replication preinitiation complex assembly"/>
    <property type="evidence" value="ECO:0007669"/>
    <property type="project" value="TreeGrafter"/>
</dbReference>
<dbReference type="Proteomes" id="UP000449547">
    <property type="component" value="Unassembled WGS sequence"/>
</dbReference>
<protein>
    <recommendedName>
        <fullName evidence="3 7">DNA replication regulator SLD2</fullName>
    </recommendedName>
</protein>
<evidence type="ECO:0000256" key="2">
    <source>
        <dbReference type="ARBA" id="ARBA00007276"/>
    </source>
</evidence>
<reference evidence="9 10" key="1">
    <citation type="submission" date="2019-07" db="EMBL/GenBank/DDBJ databases">
        <title>Genome assembly of two rare yeast pathogens: Diutina rugosa and Trichomonascus ciferrii.</title>
        <authorList>
            <person name="Mixao V."/>
            <person name="Saus E."/>
            <person name="Hansen A."/>
            <person name="Lass-Flor C."/>
            <person name="Gabaldon T."/>
        </authorList>
    </citation>
    <scope>NUCLEOTIDE SEQUENCE [LARGE SCALE GENOMIC DNA]</scope>
    <source>
        <strain evidence="9 10">CBS 613</strain>
    </source>
</reference>
<comment type="caution">
    <text evidence="9">The sequence shown here is derived from an EMBL/GenBank/DDBJ whole genome shotgun (WGS) entry which is preliminary data.</text>
</comment>
<name>A0A642ULA3_DIURU</name>
<feature type="compositionally biased region" description="Basic residues" evidence="8">
    <location>
        <begin position="226"/>
        <end position="242"/>
    </location>
</feature>
<keyword evidence="6 7" id="KW-0131">Cell cycle</keyword>
<feature type="compositionally biased region" description="Low complexity" evidence="8">
    <location>
        <begin position="103"/>
        <end position="124"/>
    </location>
</feature>
<evidence type="ECO:0000256" key="8">
    <source>
        <dbReference type="SAM" id="MobiDB-lite"/>
    </source>
</evidence>
<dbReference type="GO" id="GO:0003688">
    <property type="term" value="F:DNA replication origin binding"/>
    <property type="evidence" value="ECO:0007669"/>
    <property type="project" value="TreeGrafter"/>
</dbReference>
<feature type="region of interest" description="Disordered" evidence="8">
    <location>
        <begin position="1"/>
        <end position="65"/>
    </location>
</feature>
<comment type="similarity">
    <text evidence="2 7">Belongs to the SLD2 family.</text>
</comment>
<dbReference type="VEuPathDB" id="FungiDB:DIURU_003560"/>
<comment type="function">
    <text evidence="7">Has a role in the initiation of DNA replication. Required at S-phase checkpoint.</text>
</comment>
<dbReference type="GO" id="GO:0000727">
    <property type="term" value="P:double-strand break repair via break-induced replication"/>
    <property type="evidence" value="ECO:0007669"/>
    <property type="project" value="TreeGrafter"/>
</dbReference>
<evidence type="ECO:0000256" key="5">
    <source>
        <dbReference type="ARBA" id="ARBA00023242"/>
    </source>
</evidence>
<dbReference type="Gene3D" id="1.10.10.1460">
    <property type="match status" value="1"/>
</dbReference>
<feature type="compositionally biased region" description="Basic and acidic residues" evidence="8">
    <location>
        <begin position="45"/>
        <end position="56"/>
    </location>
</feature>
<dbReference type="CDD" id="cd22289">
    <property type="entry name" value="RecQL4_SLD2_NTD"/>
    <property type="match status" value="1"/>
</dbReference>
<feature type="compositionally biased region" description="Basic and acidic residues" evidence="8">
    <location>
        <begin position="280"/>
        <end position="289"/>
    </location>
</feature>
<sequence>MELDQVKHTIKQWERSFSKKNGRPPSKKDVRSDPTVRLLYQTYNELKHGKPSKHEQTGTPHKSQPVLLPDEIGPTPQANGRVLSIFDHHLTPPASSPSNPFGSPSMTTPTKSSTTTITTTEVSTSGSLMDKLLAVASPQKSSPIKHSAFSPVKSLRTPTKPTVAFSATPSPMKPQRLVGRLTKVFMEATSAPIPEIDDEDLVAVTAAVEASSAEQSTTEESQPDRKKVKTQKRTTRNWKIKPRGVDEAPDTLAGKNLQEELRKLASQTHSVDTTSPTAKRKLESVREVRDSDDESSEEENQEPVVYKRPHVENGIAPMSYNFQRARINDPRIAKFKRRVRR</sequence>
<evidence type="ECO:0000256" key="3">
    <source>
        <dbReference type="ARBA" id="ARBA00018363"/>
    </source>
</evidence>
<evidence type="ECO:0000256" key="7">
    <source>
        <dbReference type="RuleBase" id="RU367067"/>
    </source>
</evidence>
<dbReference type="GO" id="GO:0006270">
    <property type="term" value="P:DNA replication initiation"/>
    <property type="evidence" value="ECO:0007669"/>
    <property type="project" value="UniProtKB-UniRule"/>
</dbReference>
<keyword evidence="5 7" id="KW-0539">Nucleus</keyword>
<evidence type="ECO:0000313" key="10">
    <source>
        <dbReference type="Proteomes" id="UP000449547"/>
    </source>
</evidence>
<dbReference type="EMBL" id="SWFT01000105">
    <property type="protein sequence ID" value="KAA8901190.1"/>
    <property type="molecule type" value="Genomic_DNA"/>
</dbReference>
<keyword evidence="4 7" id="KW-0235">DNA replication</keyword>